<evidence type="ECO:0000256" key="6">
    <source>
        <dbReference type="ARBA" id="ARBA00022989"/>
    </source>
</evidence>
<protein>
    <recommendedName>
        <fullName evidence="9">Glycosyltransferase RgtA/B/C/D-like domain-containing protein</fullName>
    </recommendedName>
</protein>
<dbReference type="InterPro" id="IPR050297">
    <property type="entry name" value="LipidA_mod_glycosyltrf_83"/>
</dbReference>
<accession>A0ABR5CCX9</accession>
<evidence type="ECO:0000313" key="10">
    <source>
        <dbReference type="EMBL" id="KJC63411.1"/>
    </source>
</evidence>
<feature type="transmembrane region" description="Helical" evidence="8">
    <location>
        <begin position="117"/>
        <end position="137"/>
    </location>
</feature>
<evidence type="ECO:0000256" key="8">
    <source>
        <dbReference type="SAM" id="Phobius"/>
    </source>
</evidence>
<comment type="caution">
    <text evidence="10">The sequence shown here is derived from an EMBL/GenBank/DDBJ whole genome shotgun (WGS) entry which is preliminary data.</text>
</comment>
<evidence type="ECO:0000256" key="3">
    <source>
        <dbReference type="ARBA" id="ARBA00022676"/>
    </source>
</evidence>
<keyword evidence="3" id="KW-0328">Glycosyltransferase</keyword>
<feature type="transmembrane region" description="Helical" evidence="8">
    <location>
        <begin position="255"/>
        <end position="280"/>
    </location>
</feature>
<feature type="transmembrane region" description="Helical" evidence="8">
    <location>
        <begin position="323"/>
        <end position="339"/>
    </location>
</feature>
<evidence type="ECO:0000313" key="11">
    <source>
        <dbReference type="Proteomes" id="UP000032503"/>
    </source>
</evidence>
<dbReference type="Proteomes" id="UP000032503">
    <property type="component" value="Unassembled WGS sequence"/>
</dbReference>
<dbReference type="InterPro" id="IPR038731">
    <property type="entry name" value="RgtA/B/C-like"/>
</dbReference>
<dbReference type="PANTHER" id="PTHR33908">
    <property type="entry name" value="MANNOSYLTRANSFERASE YKCB-RELATED"/>
    <property type="match status" value="1"/>
</dbReference>
<keyword evidence="11" id="KW-1185">Reference proteome</keyword>
<evidence type="ECO:0000259" key="9">
    <source>
        <dbReference type="Pfam" id="PF13231"/>
    </source>
</evidence>
<feature type="transmembrane region" description="Helical" evidence="8">
    <location>
        <begin position="179"/>
        <end position="203"/>
    </location>
</feature>
<feature type="transmembrane region" description="Helical" evidence="8">
    <location>
        <begin position="215"/>
        <end position="235"/>
    </location>
</feature>
<keyword evidence="6 8" id="KW-1133">Transmembrane helix</keyword>
<comment type="subcellular location">
    <subcellularLocation>
        <location evidence="1">Cell membrane</location>
        <topology evidence="1">Multi-pass membrane protein</topology>
    </subcellularLocation>
</comment>
<keyword evidence="5 8" id="KW-0812">Transmembrane</keyword>
<dbReference type="EMBL" id="JYFC01000007">
    <property type="protein sequence ID" value="KJC63411.1"/>
    <property type="molecule type" value="Genomic_DNA"/>
</dbReference>
<gene>
    <name evidence="10" type="ORF">TZ00_15190</name>
</gene>
<reference evidence="10 11" key="1">
    <citation type="journal article" date="2001" name="Int. J. Syst. Evol. Microbiol.">
        <title>Agreia bicolorata gen. nov., sp. nov., to accommodate actinobacteria isolated from narrow reed grass infected by the nematode Heteroanguina graminophila.</title>
        <authorList>
            <person name="Evtushenko L.I."/>
            <person name="Dorofeeva L.V."/>
            <person name="Dobrovolskaya T.G."/>
            <person name="Streshinskaya G.M."/>
            <person name="Subbotin S.A."/>
            <person name="Tiedje J.M."/>
        </authorList>
    </citation>
    <scope>NUCLEOTIDE SEQUENCE [LARGE SCALE GENOMIC DNA]</scope>
    <source>
        <strain evidence="10 11">VKM Ac-1804</strain>
    </source>
</reference>
<keyword evidence="4" id="KW-0808">Transferase</keyword>
<evidence type="ECO:0000256" key="5">
    <source>
        <dbReference type="ARBA" id="ARBA00022692"/>
    </source>
</evidence>
<keyword evidence="2" id="KW-1003">Cell membrane</keyword>
<organism evidence="10 11">
    <name type="scientific">Agreia bicolorata</name>
    <dbReference type="NCBI Taxonomy" id="110935"/>
    <lineage>
        <taxon>Bacteria</taxon>
        <taxon>Bacillati</taxon>
        <taxon>Actinomycetota</taxon>
        <taxon>Actinomycetes</taxon>
        <taxon>Micrococcales</taxon>
        <taxon>Microbacteriaceae</taxon>
        <taxon>Agreia</taxon>
    </lineage>
</organism>
<feature type="transmembrane region" description="Helical" evidence="8">
    <location>
        <begin position="149"/>
        <end position="167"/>
    </location>
</feature>
<evidence type="ECO:0000256" key="7">
    <source>
        <dbReference type="ARBA" id="ARBA00023136"/>
    </source>
</evidence>
<evidence type="ECO:0000256" key="1">
    <source>
        <dbReference type="ARBA" id="ARBA00004651"/>
    </source>
</evidence>
<evidence type="ECO:0000256" key="4">
    <source>
        <dbReference type="ARBA" id="ARBA00022679"/>
    </source>
</evidence>
<evidence type="ECO:0000256" key="2">
    <source>
        <dbReference type="ARBA" id="ARBA00022475"/>
    </source>
</evidence>
<feature type="domain" description="Glycosyltransferase RgtA/B/C/D-like" evidence="9">
    <location>
        <begin position="84"/>
        <end position="227"/>
    </location>
</feature>
<dbReference type="Pfam" id="PF13231">
    <property type="entry name" value="PMT_2"/>
    <property type="match status" value="1"/>
</dbReference>
<dbReference type="PANTHER" id="PTHR33908:SF3">
    <property type="entry name" value="UNDECAPRENYL PHOSPHATE-ALPHA-4-AMINO-4-DEOXY-L-ARABINOSE ARABINOSYL TRANSFERASE"/>
    <property type="match status" value="1"/>
</dbReference>
<sequence>MFGSATHSQAEKRTINAATTRVPGPTGAAIFVGVFAAVVSVLGSWVPSYWSDEVASLRAARLTWQELFEFTGHIDGVHVAYYCVLKVWTGVFGESELATRSLSAACIGLAAAGLVRLVFLLSTTSTAVMAGVIFAVLPRITFLGIESRSFALNIALVIWMTIALVQATELRRRRWWVLYSVLLTVAIYVFLYAALLVGAHLIYTLARGGRRVLGSWFLSVLAAVVLSTPIFLAAVHQRDQISWLSEQSAVNPWAIFGAPVFETSWLVALLAWAGLLLLVLRARVILASEERWLCLLACVWFIVPTTTLLMADAVVGPLYTGRYLAVTAPAMAILLAIAIKLWAKPLLGWTFVAVIVVATLPTYVGQREPLAKNGGSDLAQISDYVAEHSELGDAIYLEKGSGPSRPRQALYAYPRSFAGLVDIGFEQSFVATGTFSDRTASLNELPLLLTGVDRIWVVTAGGSDATANVSAHEILAASGYSVRERSATNRSLVTLYER</sequence>
<name>A0ABR5CCX9_9MICO</name>
<proteinExistence type="predicted"/>
<feature type="transmembrane region" description="Helical" evidence="8">
    <location>
        <begin position="292"/>
        <end position="311"/>
    </location>
</feature>
<feature type="transmembrane region" description="Helical" evidence="8">
    <location>
        <begin position="346"/>
        <end position="364"/>
    </location>
</feature>
<keyword evidence="7 8" id="KW-0472">Membrane</keyword>
<feature type="transmembrane region" description="Helical" evidence="8">
    <location>
        <begin position="28"/>
        <end position="46"/>
    </location>
</feature>